<evidence type="ECO:0000313" key="3">
    <source>
        <dbReference type="Proteomes" id="UP000447434"/>
    </source>
</evidence>
<evidence type="ECO:0000256" key="1">
    <source>
        <dbReference type="SAM" id="SignalP"/>
    </source>
</evidence>
<name>A0A6A4QLI4_LUPAL</name>
<dbReference type="PANTHER" id="PTHR36595:SF3">
    <property type="entry name" value="TRANSMEMBRANE PROTEIN"/>
    <property type="match status" value="1"/>
</dbReference>
<keyword evidence="3" id="KW-1185">Reference proteome</keyword>
<dbReference type="Proteomes" id="UP000447434">
    <property type="component" value="Chromosome 5"/>
</dbReference>
<dbReference type="OrthoDB" id="1747626at2759"/>
<feature type="chain" id="PRO_5025684820" evidence="1">
    <location>
        <begin position="19"/>
        <end position="127"/>
    </location>
</feature>
<organism evidence="2 3">
    <name type="scientific">Lupinus albus</name>
    <name type="common">White lupine</name>
    <name type="synonym">Lupinus termis</name>
    <dbReference type="NCBI Taxonomy" id="3870"/>
    <lineage>
        <taxon>Eukaryota</taxon>
        <taxon>Viridiplantae</taxon>
        <taxon>Streptophyta</taxon>
        <taxon>Embryophyta</taxon>
        <taxon>Tracheophyta</taxon>
        <taxon>Spermatophyta</taxon>
        <taxon>Magnoliopsida</taxon>
        <taxon>eudicotyledons</taxon>
        <taxon>Gunneridae</taxon>
        <taxon>Pentapetalae</taxon>
        <taxon>rosids</taxon>
        <taxon>fabids</taxon>
        <taxon>Fabales</taxon>
        <taxon>Fabaceae</taxon>
        <taxon>Papilionoideae</taxon>
        <taxon>50 kb inversion clade</taxon>
        <taxon>genistoids sensu lato</taxon>
        <taxon>core genistoids</taxon>
        <taxon>Genisteae</taxon>
        <taxon>Lupinus</taxon>
    </lineage>
</organism>
<evidence type="ECO:0000313" key="2">
    <source>
        <dbReference type="EMBL" id="KAE9614186.1"/>
    </source>
</evidence>
<proteinExistence type="predicted"/>
<feature type="signal peptide" evidence="1">
    <location>
        <begin position="1"/>
        <end position="18"/>
    </location>
</feature>
<accession>A0A6A4QLI4</accession>
<sequence length="127" mass="14617">MSSICFMVFSMINTVIFAISVQSHKPVSIDIDKVFVFPSIFEAGGETQEGILEYATDDQVNESSDEYYKSEGNIEDEGDDHANEITTQEEEYDDNLKTRIENFIAKVYKGWIEESQWDKYNYGLLDI</sequence>
<gene>
    <name evidence="2" type="ORF">Lalb_Chr05g0225291</name>
</gene>
<comment type="caution">
    <text evidence="2">The sequence shown here is derived from an EMBL/GenBank/DDBJ whole genome shotgun (WGS) entry which is preliminary data.</text>
</comment>
<dbReference type="PANTHER" id="PTHR36595">
    <property type="entry name" value="TRANSMEMBRANE PROTEIN"/>
    <property type="match status" value="1"/>
</dbReference>
<protein>
    <submittedName>
        <fullName evidence="2">Uncharacterized protein</fullName>
    </submittedName>
</protein>
<dbReference type="EMBL" id="WOCE01000005">
    <property type="protein sequence ID" value="KAE9614186.1"/>
    <property type="molecule type" value="Genomic_DNA"/>
</dbReference>
<reference evidence="3" key="1">
    <citation type="journal article" date="2020" name="Nat. Commun.">
        <title>Genome sequence of the cluster root forming white lupin.</title>
        <authorList>
            <person name="Hufnagel B."/>
            <person name="Marques A."/>
            <person name="Soriano A."/>
            <person name="Marques L."/>
            <person name="Divol F."/>
            <person name="Doumas P."/>
            <person name="Sallet E."/>
            <person name="Mancinotti D."/>
            <person name="Carrere S."/>
            <person name="Marande W."/>
            <person name="Arribat S."/>
            <person name="Keller J."/>
            <person name="Huneau C."/>
            <person name="Blein T."/>
            <person name="Aime D."/>
            <person name="Laguerre M."/>
            <person name="Taylor J."/>
            <person name="Schubert V."/>
            <person name="Nelson M."/>
            <person name="Geu-Flores F."/>
            <person name="Crespi M."/>
            <person name="Gallardo-Guerrero K."/>
            <person name="Delaux P.-M."/>
            <person name="Salse J."/>
            <person name="Berges H."/>
            <person name="Guyot R."/>
            <person name="Gouzy J."/>
            <person name="Peret B."/>
        </authorList>
    </citation>
    <scope>NUCLEOTIDE SEQUENCE [LARGE SCALE GENOMIC DNA]</scope>
    <source>
        <strain evidence="3">cv. Amiga</strain>
    </source>
</reference>
<keyword evidence="1" id="KW-0732">Signal</keyword>
<dbReference type="AlphaFoldDB" id="A0A6A4QLI4"/>